<dbReference type="InterPro" id="IPR018627">
    <property type="entry name" value="ELP6"/>
</dbReference>
<proteinExistence type="inferred from homology"/>
<dbReference type="PANTHER" id="PTHR16184">
    <property type="entry name" value="ELONGATOR COMPLEX PROTEIN 6"/>
    <property type="match status" value="1"/>
</dbReference>
<dbReference type="PANTHER" id="PTHR16184:SF6">
    <property type="entry name" value="ELONGATOR COMPLEX PROTEIN 6"/>
    <property type="match status" value="1"/>
</dbReference>
<dbReference type="AlphaFoldDB" id="A0A1D1XVH7"/>
<dbReference type="CDD" id="cd19495">
    <property type="entry name" value="Elp6"/>
    <property type="match status" value="1"/>
</dbReference>
<dbReference type="Gene3D" id="3.40.50.300">
    <property type="entry name" value="P-loop containing nucleotide triphosphate hydrolases"/>
    <property type="match status" value="1"/>
</dbReference>
<protein>
    <submittedName>
        <fullName evidence="3">Elongator complex protein 6</fullName>
    </submittedName>
</protein>
<evidence type="ECO:0000256" key="1">
    <source>
        <dbReference type="ARBA" id="ARBA00005043"/>
    </source>
</evidence>
<gene>
    <name evidence="3" type="primary">ELP6_0</name>
    <name evidence="3" type="ORF">g.54105</name>
</gene>
<evidence type="ECO:0000256" key="2">
    <source>
        <dbReference type="ARBA" id="ARBA00008837"/>
    </source>
</evidence>
<dbReference type="GO" id="GO:0033588">
    <property type="term" value="C:elongator holoenzyme complex"/>
    <property type="evidence" value="ECO:0007669"/>
    <property type="project" value="InterPro"/>
</dbReference>
<organism evidence="3">
    <name type="scientific">Anthurium amnicola</name>
    <dbReference type="NCBI Taxonomy" id="1678845"/>
    <lineage>
        <taxon>Eukaryota</taxon>
        <taxon>Viridiplantae</taxon>
        <taxon>Streptophyta</taxon>
        <taxon>Embryophyta</taxon>
        <taxon>Tracheophyta</taxon>
        <taxon>Spermatophyta</taxon>
        <taxon>Magnoliopsida</taxon>
        <taxon>Liliopsida</taxon>
        <taxon>Araceae</taxon>
        <taxon>Pothoideae</taxon>
        <taxon>Potheae</taxon>
        <taxon>Anthurium</taxon>
    </lineage>
</organism>
<dbReference type="UniPathway" id="UPA00988"/>
<name>A0A1D1XVH7_9ARAE</name>
<dbReference type="InterPro" id="IPR027417">
    <property type="entry name" value="P-loop_NTPase"/>
</dbReference>
<accession>A0A1D1XVH7</accession>
<comment type="pathway">
    <text evidence="1">tRNA modification; 5-methoxycarbonylmethyl-2-thiouridine-tRNA biosynthesis.</text>
</comment>
<sequence>MSATSSSSGNLLDEALGTASGSAAASSTGRRFLLVEDCVETSGAFVLHHLLKRALSNSESKEAVIFLALAQAFPHYDRVMRKLGCNLSTQRDKKKLYFFEMPKLQCPGETGRNDNEVGFIDLYAKMQRTVEICLSPEYDVDHIKIMVDDISLLEIAARGSMDHVLDFLHYCITLTSEMDCSLVILNHEDIYSGTEAPTLRSYLKYLADIIIKTQPLPSGLSADVHGQLTILNYKCMGEYGHSWSRMQNFHFKVKENSVDYFYPGRLTGVA</sequence>
<reference evidence="3" key="1">
    <citation type="submission" date="2015-07" db="EMBL/GenBank/DDBJ databases">
        <title>Transcriptome Assembly of Anthurium amnicola.</title>
        <authorList>
            <person name="Suzuki J."/>
        </authorList>
    </citation>
    <scope>NUCLEOTIDE SEQUENCE</scope>
</reference>
<evidence type="ECO:0000313" key="3">
    <source>
        <dbReference type="EMBL" id="JAT46388.1"/>
    </source>
</evidence>
<dbReference type="EMBL" id="GDJX01021548">
    <property type="protein sequence ID" value="JAT46388.1"/>
    <property type="molecule type" value="Transcribed_RNA"/>
</dbReference>
<comment type="similarity">
    <text evidence="2">Belongs to the ELP6 family.</text>
</comment>
<dbReference type="Pfam" id="PF09807">
    <property type="entry name" value="ELP6"/>
    <property type="match status" value="1"/>
</dbReference>
<dbReference type="GO" id="GO:0002098">
    <property type="term" value="P:tRNA wobble uridine modification"/>
    <property type="evidence" value="ECO:0007669"/>
    <property type="project" value="InterPro"/>
</dbReference>